<accession>A0A5C6BST8</accession>
<keyword evidence="3" id="KW-1185">Reference proteome</keyword>
<reference evidence="2 3" key="1">
    <citation type="journal article" date="2020" name="Antonie Van Leeuwenhoek">
        <title>Rhodopirellula heiligendammensis sp. nov., Rhodopirellula pilleata sp. nov., and Rhodopirellula solitaria sp. nov. isolated from natural or artificial marine surfaces in Northern Germany and California, USA, and emended description of the genus Rhodopirellula.</title>
        <authorList>
            <person name="Kallscheuer N."/>
            <person name="Wiegand S."/>
            <person name="Jogler M."/>
            <person name="Boedeker C."/>
            <person name="Peeters S.H."/>
            <person name="Rast P."/>
            <person name="Heuer A."/>
            <person name="Jetten M.S.M."/>
            <person name="Rohde M."/>
            <person name="Jogler C."/>
        </authorList>
    </citation>
    <scope>NUCLEOTIDE SEQUENCE [LARGE SCALE GENOMIC DNA]</scope>
    <source>
        <strain evidence="2 3">Poly21</strain>
    </source>
</reference>
<organism evidence="2 3">
    <name type="scientific">Allorhodopirellula heiligendammensis</name>
    <dbReference type="NCBI Taxonomy" id="2714739"/>
    <lineage>
        <taxon>Bacteria</taxon>
        <taxon>Pseudomonadati</taxon>
        <taxon>Planctomycetota</taxon>
        <taxon>Planctomycetia</taxon>
        <taxon>Pirellulales</taxon>
        <taxon>Pirellulaceae</taxon>
        <taxon>Allorhodopirellula</taxon>
    </lineage>
</organism>
<proteinExistence type="predicted"/>
<name>A0A5C6BST8_9BACT</name>
<feature type="compositionally biased region" description="Basic and acidic residues" evidence="1">
    <location>
        <begin position="78"/>
        <end position="90"/>
    </location>
</feature>
<gene>
    <name evidence="2" type="ORF">Poly21_23000</name>
</gene>
<feature type="region of interest" description="Disordered" evidence="1">
    <location>
        <begin position="1"/>
        <end position="90"/>
    </location>
</feature>
<evidence type="ECO:0000256" key="1">
    <source>
        <dbReference type="SAM" id="MobiDB-lite"/>
    </source>
</evidence>
<protein>
    <submittedName>
        <fullName evidence="2">Uncharacterized protein</fullName>
    </submittedName>
</protein>
<evidence type="ECO:0000313" key="3">
    <source>
        <dbReference type="Proteomes" id="UP000319908"/>
    </source>
</evidence>
<evidence type="ECO:0000313" key="2">
    <source>
        <dbReference type="EMBL" id="TWU15108.1"/>
    </source>
</evidence>
<dbReference type="Proteomes" id="UP000319908">
    <property type="component" value="Unassembled WGS sequence"/>
</dbReference>
<comment type="caution">
    <text evidence="2">The sequence shown here is derived from an EMBL/GenBank/DDBJ whole genome shotgun (WGS) entry which is preliminary data.</text>
</comment>
<dbReference type="AlphaFoldDB" id="A0A5C6BST8"/>
<feature type="compositionally biased region" description="Polar residues" evidence="1">
    <location>
        <begin position="16"/>
        <end position="32"/>
    </location>
</feature>
<sequence length="90" mass="9814">MPSDARTSLDEKWATPPSNSDQQPADDSSQPGATFDRLSDPFEDDSASYKSAEKAAIQQATYANEVPASSPKRGQAAPDHDSDYAEYFRK</sequence>
<dbReference type="EMBL" id="SJPU01000002">
    <property type="protein sequence ID" value="TWU15108.1"/>
    <property type="molecule type" value="Genomic_DNA"/>
</dbReference>